<dbReference type="GO" id="GO:0016810">
    <property type="term" value="F:hydrolase activity, acting on carbon-nitrogen (but not peptide) bonds"/>
    <property type="evidence" value="ECO:0007669"/>
    <property type="project" value="InterPro"/>
</dbReference>
<dbReference type="Pfam" id="PF01522">
    <property type="entry name" value="Polysacc_deac_1"/>
    <property type="match status" value="1"/>
</dbReference>
<dbReference type="EMBL" id="PPTX01000002">
    <property type="protein sequence ID" value="RDB81459.1"/>
    <property type="molecule type" value="Genomic_DNA"/>
</dbReference>
<keyword evidence="3" id="KW-0812">Transmembrane</keyword>
<dbReference type="PROSITE" id="PS51677">
    <property type="entry name" value="NODB"/>
    <property type="match status" value="1"/>
</dbReference>
<dbReference type="Proteomes" id="UP000253915">
    <property type="component" value="Unassembled WGS sequence"/>
</dbReference>
<evidence type="ECO:0000259" key="4">
    <source>
        <dbReference type="PROSITE" id="PS51677"/>
    </source>
</evidence>
<evidence type="ECO:0000256" key="2">
    <source>
        <dbReference type="SAM" id="MobiDB-lite"/>
    </source>
</evidence>
<dbReference type="GO" id="GO:0003723">
    <property type="term" value="F:RNA binding"/>
    <property type="evidence" value="ECO:0007669"/>
    <property type="project" value="UniProtKB-KW"/>
</dbReference>
<comment type="caution">
    <text evidence="6">The sequence shown here is derived from an EMBL/GenBank/DDBJ whole genome shotgun (WGS) entry which is preliminary data.</text>
</comment>
<feature type="compositionally biased region" description="Polar residues" evidence="2">
    <location>
        <begin position="26"/>
        <end position="36"/>
    </location>
</feature>
<dbReference type="InterPro" id="IPR011330">
    <property type="entry name" value="Glyco_hydro/deAcase_b/a-brl"/>
</dbReference>
<dbReference type="EMBL" id="WPOM01000063">
    <property type="protein sequence ID" value="MVN34436.1"/>
    <property type="molecule type" value="Genomic_DNA"/>
</dbReference>
<sequence length="457" mass="48744">MPERNYDDAFFQHSNDERASRRSDESTSLGSRPHQYNTRQTARSTAARSRLNATQQQPRNAASYQKPGRYHRPPGPEQPRRRAVGIIASLLVVAAFAVGGYFVVQSLPASITLNGANLEVGGHKTLEDALRASGIKPKPGDFVAVDGSVIEAGKGEPFHATVNGEVATDMDTKLNNGDVVELGDGSAIEEPSETAEESIPYSIEEEGRGPIHVLEGQGADGLKRTKTGSVSGLTTEEVVQEPSNVVRRNVSPQVGEDKVVALTFDDGPWPESTAAVLDVLADQGAKATFFTVGNRIDGEGVDLVKRAAAEGHQICSHSFDHAAGDGQSVNLGYMTPEDQVAEVQKGYEAIEAATGAEASHVFRTPGGNYGEGVMRNVGPLISAEIGWNIDSQDWRKPGAAAIANQVKNAWPGAIVLMHDGGGDRSQTVEALKDALPYLKSQGYRFVTMDELLGYPLS</sequence>
<evidence type="ECO:0000313" key="10">
    <source>
        <dbReference type="Proteomes" id="UP000436429"/>
    </source>
</evidence>
<dbReference type="CDD" id="cd10917">
    <property type="entry name" value="CE4_NodB_like_6s_7s"/>
    <property type="match status" value="1"/>
</dbReference>
<dbReference type="InterPro" id="IPR050248">
    <property type="entry name" value="Polysacc_deacetylase_ArnD"/>
</dbReference>
<gene>
    <name evidence="7" type="ORF">C1853_05065</name>
    <name evidence="6" type="ORF">C1872_01955</name>
    <name evidence="5" type="ORF">GO726_14910</name>
</gene>
<accession>A0A369MVH8</accession>
<protein>
    <submittedName>
        <fullName evidence="5 6">Polysaccharide deacetylase</fullName>
    </submittedName>
</protein>
<dbReference type="Proteomes" id="UP000253752">
    <property type="component" value="Unassembled WGS sequence"/>
</dbReference>
<organism evidence="6 8">
    <name type="scientific">Eggerthella lenta</name>
    <name type="common">Eubacterium lentum</name>
    <dbReference type="NCBI Taxonomy" id="84112"/>
    <lineage>
        <taxon>Bacteria</taxon>
        <taxon>Bacillati</taxon>
        <taxon>Actinomycetota</taxon>
        <taxon>Coriobacteriia</taxon>
        <taxon>Eggerthellales</taxon>
        <taxon>Eggerthellaceae</taxon>
        <taxon>Eggerthella</taxon>
    </lineage>
</organism>
<evidence type="ECO:0000256" key="3">
    <source>
        <dbReference type="SAM" id="Phobius"/>
    </source>
</evidence>
<evidence type="ECO:0000313" key="8">
    <source>
        <dbReference type="Proteomes" id="UP000253752"/>
    </source>
</evidence>
<dbReference type="InterPro" id="IPR002509">
    <property type="entry name" value="NODB_dom"/>
</dbReference>
<dbReference type="PANTHER" id="PTHR10587">
    <property type="entry name" value="GLYCOSYL TRANSFERASE-RELATED"/>
    <property type="match status" value="1"/>
</dbReference>
<dbReference type="Gene3D" id="3.20.20.370">
    <property type="entry name" value="Glycoside hydrolase/deacetylase"/>
    <property type="match status" value="1"/>
</dbReference>
<dbReference type="EMBL" id="PPUQ01000005">
    <property type="protein sequence ID" value="RDC39640.1"/>
    <property type="molecule type" value="Genomic_DNA"/>
</dbReference>
<feature type="region of interest" description="Disordered" evidence="2">
    <location>
        <begin position="1"/>
        <end position="80"/>
    </location>
</feature>
<evidence type="ECO:0000313" key="6">
    <source>
        <dbReference type="EMBL" id="RDB81459.1"/>
    </source>
</evidence>
<feature type="domain" description="NodB homology" evidence="4">
    <location>
        <begin position="258"/>
        <end position="446"/>
    </location>
</feature>
<feature type="compositionally biased region" description="Basic and acidic residues" evidence="2">
    <location>
        <begin position="14"/>
        <end position="25"/>
    </location>
</feature>
<name>A0A369MVH8_EGGLN</name>
<feature type="compositionally biased region" description="Low complexity" evidence="2">
    <location>
        <begin position="37"/>
        <end position="54"/>
    </location>
</feature>
<keyword evidence="3" id="KW-0472">Membrane</keyword>
<dbReference type="GO" id="GO:0005975">
    <property type="term" value="P:carbohydrate metabolic process"/>
    <property type="evidence" value="ECO:0007669"/>
    <property type="project" value="InterPro"/>
</dbReference>
<evidence type="ECO:0000313" key="9">
    <source>
        <dbReference type="Proteomes" id="UP000253915"/>
    </source>
</evidence>
<evidence type="ECO:0000313" key="5">
    <source>
        <dbReference type="EMBL" id="MVN34436.1"/>
    </source>
</evidence>
<dbReference type="PROSITE" id="PS50889">
    <property type="entry name" value="S4"/>
    <property type="match status" value="1"/>
</dbReference>
<keyword evidence="3" id="KW-1133">Transmembrane helix</keyword>
<dbReference type="AlphaFoldDB" id="A0A369MVH8"/>
<reference evidence="5 10" key="2">
    <citation type="submission" date="2019-11" db="EMBL/GenBank/DDBJ databases">
        <title>Whole genome shotgun sequencing (WGS) data from Adlercreutzia equolifaciens ResAG-91, Eggerthella lenta MRI-F36, MRI-F37, MRI-F40, ResAG-49, ResAG-88, ResAG-121, ResAG-145, and Gordonibacter sp. ResAG-5, ResAG-26, ResAG-43, ResAG-50, ResAG-59.</title>
        <authorList>
            <person name="Stoll D.A."/>
            <person name="Danylec N."/>
            <person name="Franz C.M.A.P."/>
            <person name="Huch M."/>
        </authorList>
    </citation>
    <scope>NUCLEOTIDE SEQUENCE [LARGE SCALE GENOMIC DNA]</scope>
    <source>
        <strain evidence="5 10">ResAG-88</strain>
    </source>
</reference>
<keyword evidence="1" id="KW-0694">RNA-binding</keyword>
<proteinExistence type="predicted"/>
<dbReference type="Proteomes" id="UP000436429">
    <property type="component" value="Unassembled WGS sequence"/>
</dbReference>
<evidence type="ECO:0000313" key="7">
    <source>
        <dbReference type="EMBL" id="RDC39640.1"/>
    </source>
</evidence>
<evidence type="ECO:0000256" key="1">
    <source>
        <dbReference type="PROSITE-ProRule" id="PRU00182"/>
    </source>
</evidence>
<feature type="transmembrane region" description="Helical" evidence="3">
    <location>
        <begin position="83"/>
        <end position="104"/>
    </location>
</feature>
<reference evidence="8 9" key="1">
    <citation type="journal article" date="2018" name="Elife">
        <title>Discovery and characterization of a prevalent human gut bacterial enzyme sufficient for the inactivation of a family of plant toxins.</title>
        <authorList>
            <person name="Koppel N."/>
            <person name="Bisanz J.E."/>
            <person name="Pandelia M.E."/>
            <person name="Turnbaugh P.J."/>
            <person name="Balskus E.P."/>
        </authorList>
    </citation>
    <scope>NUCLEOTIDE SEQUENCE [LARGE SCALE GENOMIC DNA]</scope>
    <source>
        <strain evidence="7 9">16A</strain>
        <strain evidence="6 8">MR1 #12</strain>
    </source>
</reference>
<dbReference type="SUPFAM" id="SSF88713">
    <property type="entry name" value="Glycoside hydrolase/deacetylase"/>
    <property type="match status" value="1"/>
</dbReference>